<reference evidence="2" key="4">
    <citation type="submission" date="2021-07" db="EMBL/GenBank/DDBJ databases">
        <title>Giant CbK-like Caulobacter bacteriophages have genetically divergent genomes.</title>
        <authorList>
            <person name="Wilson K."/>
            <person name="Ely B."/>
        </authorList>
    </citation>
    <scope>NUCLEOTIDE SEQUENCE</scope>
</reference>
<dbReference type="EMBL" id="MH588547">
    <property type="protein sequence ID" value="AXQ69608.1"/>
    <property type="molecule type" value="Genomic_DNA"/>
</dbReference>
<dbReference type="EMBL" id="MH588547">
    <property type="protein sequence ID" value="AXQ70108.1"/>
    <property type="molecule type" value="Genomic_DNA"/>
</dbReference>
<evidence type="ECO:0000313" key="1">
    <source>
        <dbReference type="EMBL" id="AXQ69608.1"/>
    </source>
</evidence>
<sequence>MGLKIEIDTGNEAFQGVAGEHCATLLHEVARKLDQGARAGNIYDGNGNKVGTYELDHTDAPES</sequence>
<evidence type="ECO:0000313" key="3">
    <source>
        <dbReference type="Proteomes" id="UP000259683"/>
    </source>
</evidence>
<reference evidence="2" key="2">
    <citation type="submission" date="2018-07" db="EMBL/GenBank/DDBJ databases">
        <authorList>
            <person name="Wilson K.M."/>
            <person name="Ely B."/>
        </authorList>
    </citation>
    <scope>NUCLEOTIDE SEQUENCE</scope>
</reference>
<reference evidence="3" key="1">
    <citation type="submission" date="2018-07" db="EMBL/GenBank/DDBJ databases">
        <title>Giant CbK-like Caulobacter bacteriophages have genetically divergent genomes.</title>
        <authorList>
            <person name="Wilson K.M."/>
            <person name="Ely B."/>
        </authorList>
    </citation>
    <scope>NUCLEOTIDE SEQUENCE [LARGE SCALE GENOMIC DNA]</scope>
</reference>
<reference evidence="3" key="3">
    <citation type="submission" date="2018-09" db="EMBL/GenBank/DDBJ databases">
        <title>Giant CbK-like Caulobacter bacteriophages have genetically divergent genomes.</title>
        <authorList>
            <person name="Wilson K."/>
            <person name="Ely B."/>
        </authorList>
    </citation>
    <scope>NUCLEOTIDE SEQUENCE [LARGE SCALE GENOMIC DNA]</scope>
</reference>
<organism evidence="2 3">
    <name type="scientific">Caulobacter phage CcrSC</name>
    <dbReference type="NCBI Taxonomy" id="2283272"/>
    <lineage>
        <taxon>Viruses</taxon>
        <taxon>Duplodnaviria</taxon>
        <taxon>Heunggongvirae</taxon>
        <taxon>Uroviricota</taxon>
        <taxon>Caudoviricetes</taxon>
        <taxon>Jeanschmidtviridae</taxon>
        <taxon>Bertelyvirus</taxon>
        <taxon>Bertelyvirus SC</taxon>
    </lineage>
</organism>
<gene>
    <name evidence="1" type="ORF">CcrSC_gp026</name>
    <name evidence="2" type="ORF">CcrSC_gp526</name>
</gene>
<protein>
    <submittedName>
        <fullName evidence="2">Uncharacterized protein</fullName>
    </submittedName>
</protein>
<dbReference type="Proteomes" id="UP000259683">
    <property type="component" value="Segment"/>
</dbReference>
<keyword evidence="3" id="KW-1185">Reference proteome</keyword>
<accession>A0A385EGQ7</accession>
<name>A0A385EGQ7_9CAUD</name>
<evidence type="ECO:0000313" key="2">
    <source>
        <dbReference type="EMBL" id="AXQ70108.1"/>
    </source>
</evidence>
<proteinExistence type="predicted"/>